<dbReference type="EMBL" id="LBNQ01000037">
    <property type="protein sequence ID" value="KKW67126.1"/>
    <property type="molecule type" value="Genomic_DNA"/>
</dbReference>
<dbReference type="InterPro" id="IPR007820">
    <property type="entry name" value="AbrB_fam"/>
</dbReference>
<dbReference type="NCBIfam" id="TIGR03082">
    <property type="entry name" value="Gneg_AbrB_dup"/>
    <property type="match status" value="2"/>
</dbReference>
<dbReference type="PATRIC" id="fig|1610491.3.peg.2640"/>
<keyword evidence="1" id="KW-0472">Membrane</keyword>
<feature type="transmembrane region" description="Helical" evidence="1">
    <location>
        <begin position="82"/>
        <end position="103"/>
    </location>
</feature>
<evidence type="ECO:0000313" key="2">
    <source>
        <dbReference type="EMBL" id="KKW67126.1"/>
    </source>
</evidence>
<evidence type="ECO:0008006" key="4">
    <source>
        <dbReference type="Google" id="ProtNLM"/>
    </source>
</evidence>
<proteinExistence type="predicted"/>
<keyword evidence="1" id="KW-1133">Transmembrane helix</keyword>
<comment type="caution">
    <text evidence="2">The sequence shown here is derived from an EMBL/GenBank/DDBJ whole genome shotgun (WGS) entry which is preliminary data.</text>
</comment>
<protein>
    <recommendedName>
        <fullName evidence="4">Ammonia monooxygenase</fullName>
    </recommendedName>
</protein>
<dbReference type="Pfam" id="PF05145">
    <property type="entry name" value="AbrB"/>
    <property type="match status" value="1"/>
</dbReference>
<dbReference type="PANTHER" id="PTHR38457">
    <property type="entry name" value="REGULATOR ABRB-RELATED"/>
    <property type="match status" value="1"/>
</dbReference>
<sequence>MPAAARIVIGLLLALMGAGLALAVGLPLPWLLGPLLVTAATRMMGWPGRCARPFNIFGRWMIGLALGLYFTPAVMASLKTQWPLVLLGAVYALALAGLGYWVLRRMAGLDAATAWFSAAIGSASEMASMAQRHGARVDQVASVHSLRVLLVVVIVPFAFQWWYGLPPNVMVAVPVQWGGLALLMAGAAVAGAVMQRLGVPSGWMMGALAFAGVLSVAGMPLSGLPPWLSWAGQLCIGWSLGDRYHPSFLRSAPRLMAVVAGTTLAFMAVSVVLAWIVTQVVDVPLGTLMLALAPGGIAEMTITAKVLNLGVPLVTAMHVTRLVVVVMTTGWLYRHFVRTRA</sequence>
<dbReference type="OrthoDB" id="8527964at2"/>
<dbReference type="InterPro" id="IPR017516">
    <property type="entry name" value="AbrB_dup"/>
</dbReference>
<feature type="transmembrane region" description="Helical" evidence="1">
    <location>
        <begin position="175"/>
        <end position="194"/>
    </location>
</feature>
<dbReference type="PIRSF" id="PIRSF038991">
    <property type="entry name" value="Protein_AbrB"/>
    <property type="match status" value="1"/>
</dbReference>
<name>A0A0U1PXD8_9BURK</name>
<keyword evidence="1" id="KW-0812">Transmembrane</keyword>
<feature type="transmembrane region" description="Helical" evidence="1">
    <location>
        <begin position="309"/>
        <end position="333"/>
    </location>
</feature>
<organism evidence="2 3">
    <name type="scientific">Lampropedia cohaerens</name>
    <dbReference type="NCBI Taxonomy" id="1610491"/>
    <lineage>
        <taxon>Bacteria</taxon>
        <taxon>Pseudomonadati</taxon>
        <taxon>Pseudomonadota</taxon>
        <taxon>Betaproteobacteria</taxon>
        <taxon>Burkholderiales</taxon>
        <taxon>Comamonadaceae</taxon>
        <taxon>Lampropedia</taxon>
    </lineage>
</organism>
<feature type="transmembrane region" description="Helical" evidence="1">
    <location>
        <begin position="201"/>
        <end position="221"/>
    </location>
</feature>
<dbReference type="Proteomes" id="UP000050580">
    <property type="component" value="Unassembled WGS sequence"/>
</dbReference>
<accession>A0A0U1PXD8</accession>
<feature type="transmembrane region" description="Helical" evidence="1">
    <location>
        <begin position="56"/>
        <end position="75"/>
    </location>
</feature>
<gene>
    <name evidence="2" type="ORF">AAV94_12435</name>
</gene>
<dbReference type="GO" id="GO:0016020">
    <property type="term" value="C:membrane"/>
    <property type="evidence" value="ECO:0007669"/>
    <property type="project" value="InterPro"/>
</dbReference>
<feature type="transmembrane region" description="Helical" evidence="1">
    <location>
        <begin position="283"/>
        <end position="302"/>
    </location>
</feature>
<dbReference type="AlphaFoldDB" id="A0A0U1PXD8"/>
<dbReference type="STRING" id="1610491.AAV94_12435"/>
<dbReference type="RefSeq" id="WP_046742530.1">
    <property type="nucleotide sequence ID" value="NZ_LBNQ01000037.1"/>
</dbReference>
<reference evidence="2 3" key="1">
    <citation type="submission" date="2015-05" db="EMBL/GenBank/DDBJ databases">
        <title>Draft genome sequence of Lampropedia sp. CT6, isolated from the microbial mat of a hot water spring, located at Manikaran, India.</title>
        <authorList>
            <person name="Tripathi C."/>
            <person name="Rani P."/>
            <person name="Mahato N.K."/>
            <person name="Lal R."/>
        </authorList>
    </citation>
    <scope>NUCLEOTIDE SEQUENCE [LARGE SCALE GENOMIC DNA]</scope>
    <source>
        <strain evidence="2 3">CT6</strain>
    </source>
</reference>
<keyword evidence="3" id="KW-1185">Reference proteome</keyword>
<feature type="transmembrane region" description="Helical" evidence="1">
    <location>
        <begin position="140"/>
        <end position="163"/>
    </location>
</feature>
<dbReference type="GO" id="GO:0010468">
    <property type="term" value="P:regulation of gene expression"/>
    <property type="evidence" value="ECO:0007669"/>
    <property type="project" value="InterPro"/>
</dbReference>
<dbReference type="PANTHER" id="PTHR38457:SF1">
    <property type="entry name" value="REGULATOR ABRB-RELATED"/>
    <property type="match status" value="1"/>
</dbReference>
<feature type="transmembrane region" description="Helical" evidence="1">
    <location>
        <begin position="256"/>
        <end position="277"/>
    </location>
</feature>
<evidence type="ECO:0000256" key="1">
    <source>
        <dbReference type="SAM" id="Phobius"/>
    </source>
</evidence>
<evidence type="ECO:0000313" key="3">
    <source>
        <dbReference type="Proteomes" id="UP000050580"/>
    </source>
</evidence>